<dbReference type="PANTHER" id="PTHR12835">
    <property type="entry name" value="BIOTIN PROTEIN LIGASE"/>
    <property type="match status" value="1"/>
</dbReference>
<reference evidence="3" key="1">
    <citation type="submission" date="2018-05" db="EMBL/GenBank/DDBJ databases">
        <authorList>
            <person name="Lanie J.A."/>
            <person name="Ng W.-L."/>
            <person name="Kazmierczak K.M."/>
            <person name="Andrzejewski T.M."/>
            <person name="Davidsen T.M."/>
            <person name="Wayne K.J."/>
            <person name="Tettelin H."/>
            <person name="Glass J.I."/>
            <person name="Rusch D."/>
            <person name="Podicherti R."/>
            <person name="Tsui H.-C.T."/>
            <person name="Winkler M.E."/>
        </authorList>
    </citation>
    <scope>NUCLEOTIDE SEQUENCE</scope>
</reference>
<protein>
    <recommendedName>
        <fullName evidence="2">BPL/LPL catalytic domain-containing protein</fullName>
    </recommendedName>
</protein>
<accession>A0A381N8S5</accession>
<gene>
    <name evidence="3" type="ORF">METZ01_LOCUS3856</name>
</gene>
<dbReference type="NCBIfam" id="TIGR00121">
    <property type="entry name" value="birA_ligase"/>
    <property type="match status" value="1"/>
</dbReference>
<dbReference type="PROSITE" id="PS51733">
    <property type="entry name" value="BPL_LPL_CATALYTIC"/>
    <property type="match status" value="1"/>
</dbReference>
<name>A0A381N8S5_9ZZZZ</name>
<dbReference type="Pfam" id="PF02237">
    <property type="entry name" value="BPL_C"/>
    <property type="match status" value="1"/>
</dbReference>
<evidence type="ECO:0000259" key="2">
    <source>
        <dbReference type="PROSITE" id="PS51733"/>
    </source>
</evidence>
<dbReference type="SUPFAM" id="SSF55681">
    <property type="entry name" value="Class II aaRS and biotin synthetases"/>
    <property type="match status" value="1"/>
</dbReference>
<feature type="domain" description="BPL/LPL catalytic" evidence="2">
    <location>
        <begin position="19"/>
        <end position="197"/>
    </location>
</feature>
<dbReference type="Gene3D" id="3.30.930.10">
    <property type="entry name" value="Bira Bifunctional Protein, Domain 2"/>
    <property type="match status" value="1"/>
</dbReference>
<dbReference type="EMBL" id="UINC01000200">
    <property type="protein sequence ID" value="SUZ51002.1"/>
    <property type="molecule type" value="Genomic_DNA"/>
</dbReference>
<organism evidence="3">
    <name type="scientific">marine metagenome</name>
    <dbReference type="NCBI Taxonomy" id="408172"/>
    <lineage>
        <taxon>unclassified sequences</taxon>
        <taxon>metagenomes</taxon>
        <taxon>ecological metagenomes</taxon>
    </lineage>
</organism>
<dbReference type="Pfam" id="PF03099">
    <property type="entry name" value="BPL_LplA_LipB"/>
    <property type="match status" value="1"/>
</dbReference>
<dbReference type="AlphaFoldDB" id="A0A381N8S5"/>
<dbReference type="PANTHER" id="PTHR12835:SF5">
    <property type="entry name" value="BIOTIN--PROTEIN LIGASE"/>
    <property type="match status" value="1"/>
</dbReference>
<proteinExistence type="predicted"/>
<dbReference type="InterPro" id="IPR045864">
    <property type="entry name" value="aa-tRNA-synth_II/BPL/LPL"/>
</dbReference>
<dbReference type="CDD" id="cd16442">
    <property type="entry name" value="BPL"/>
    <property type="match status" value="1"/>
</dbReference>
<dbReference type="Gene3D" id="2.30.30.100">
    <property type="match status" value="1"/>
</dbReference>
<dbReference type="InterPro" id="IPR003142">
    <property type="entry name" value="BPL_C"/>
</dbReference>
<dbReference type="InterPro" id="IPR004143">
    <property type="entry name" value="BPL_LPL_catalytic"/>
</dbReference>
<evidence type="ECO:0000313" key="3">
    <source>
        <dbReference type="EMBL" id="SUZ51002.1"/>
    </source>
</evidence>
<dbReference type="GO" id="GO:0004077">
    <property type="term" value="F:biotin--[biotin carboxyl-carrier protein] ligase activity"/>
    <property type="evidence" value="ECO:0007669"/>
    <property type="project" value="InterPro"/>
</dbReference>
<keyword evidence="1" id="KW-0436">Ligase</keyword>
<sequence length="264" mass="28329">MASLANVAAALPESRFSSDVHYFSTVSSTNHAARDLGRAGEPDGTVVVADEQTEGRGRRHRRWVSPAGTGLYVSLLLRPKFPAAETGSAVQLVAGIATAETLNEFLPNKPVLRWPNDCFVLDSKIAGVLVEAETTGRGFDFLVCGIGVNVNQEVANFPAALRGRATSVKLQLGHRVSRLDVLATLLDTFDSWEAAWREYGMDPIRERWLELSPESVAGSVSVQTETGLIEGVANGLTDAGHLIVGTDDGTHEISVGEVIRLRPL</sequence>
<evidence type="ECO:0000256" key="1">
    <source>
        <dbReference type="ARBA" id="ARBA00022598"/>
    </source>
</evidence>
<dbReference type="InterPro" id="IPR004408">
    <property type="entry name" value="Biotin_CoA_COase_ligase"/>
</dbReference>
<dbReference type="GO" id="GO:0005737">
    <property type="term" value="C:cytoplasm"/>
    <property type="evidence" value="ECO:0007669"/>
    <property type="project" value="TreeGrafter"/>
</dbReference>